<dbReference type="GO" id="GO:0016020">
    <property type="term" value="C:membrane"/>
    <property type="evidence" value="ECO:0007669"/>
    <property type="project" value="TreeGrafter"/>
</dbReference>
<dbReference type="PANTHER" id="PTHR12242:SF49">
    <property type="entry name" value="HEADBUTT, ISOFORM E"/>
    <property type="match status" value="1"/>
</dbReference>
<comment type="caution">
    <text evidence="2">The sequence shown here is derived from an EMBL/GenBank/DDBJ whole genome shotgun (WGS) entry which is preliminary data.</text>
</comment>
<keyword evidence="1" id="KW-0472">Membrane</keyword>
<accession>A0A812BRR5</accession>
<feature type="transmembrane region" description="Helical" evidence="1">
    <location>
        <begin position="76"/>
        <end position="94"/>
    </location>
</feature>
<evidence type="ECO:0000313" key="3">
    <source>
        <dbReference type="Proteomes" id="UP000597762"/>
    </source>
</evidence>
<evidence type="ECO:0000256" key="1">
    <source>
        <dbReference type="SAM" id="Phobius"/>
    </source>
</evidence>
<dbReference type="Proteomes" id="UP000597762">
    <property type="component" value="Unassembled WGS sequence"/>
</dbReference>
<dbReference type="EMBL" id="CAHIKZ030000893">
    <property type="protein sequence ID" value="CAE1243952.1"/>
    <property type="molecule type" value="Genomic_DNA"/>
</dbReference>
<proteinExistence type="predicted"/>
<feature type="transmembrane region" description="Helical" evidence="1">
    <location>
        <begin position="148"/>
        <end position="166"/>
    </location>
</feature>
<keyword evidence="3" id="KW-1185">Reference proteome</keyword>
<reference evidence="2" key="1">
    <citation type="submission" date="2021-01" db="EMBL/GenBank/DDBJ databases">
        <authorList>
            <person name="Li R."/>
            <person name="Bekaert M."/>
        </authorList>
    </citation>
    <scope>NUCLEOTIDE SEQUENCE</scope>
    <source>
        <strain evidence="2">Farmed</strain>
    </source>
</reference>
<evidence type="ECO:0000313" key="2">
    <source>
        <dbReference type="EMBL" id="CAE1243952.1"/>
    </source>
</evidence>
<sequence>MFPSIKKEFKLRNFCLNYEHPYHFYTSTVEKTKHFYLVWRIFWFLFHCAGIIAIFIHTNTPYLGKLFAFATIQGYLFLTITTLLDLIFVILFQYKWPTSRQDKHQDAMPWYFKINWFLSNIAYNGAFFITLIYWILLYKAGRNLGINIVEHAMTSVYTFLNIFVTNKPTRLLHFWHTLIWMITYLIFLGIYYVSGVLHLITHQNESNPNSAVANLNDRVDWMDRNAIRSVDSVQKRDSYTSLWGAGAKTFAAITAATLAVMLPGFCCDL</sequence>
<gene>
    <name evidence="2" type="ORF">SPHA_24076</name>
</gene>
<feature type="transmembrane region" description="Helical" evidence="1">
    <location>
        <begin position="178"/>
        <end position="200"/>
    </location>
</feature>
<feature type="transmembrane region" description="Helical" evidence="1">
    <location>
        <begin position="114"/>
        <end position="136"/>
    </location>
</feature>
<name>A0A812BRR5_ACAPH</name>
<keyword evidence="1" id="KW-1133">Transmembrane helix</keyword>
<dbReference type="AlphaFoldDB" id="A0A812BRR5"/>
<feature type="transmembrane region" description="Helical" evidence="1">
    <location>
        <begin position="37"/>
        <end position="56"/>
    </location>
</feature>
<dbReference type="OrthoDB" id="419711at2759"/>
<keyword evidence="1" id="KW-0812">Transmembrane</keyword>
<protein>
    <submittedName>
        <fullName evidence="2">Uncharacterized protein</fullName>
    </submittedName>
</protein>
<dbReference type="InterPro" id="IPR049352">
    <property type="entry name" value="Rost"/>
</dbReference>
<dbReference type="Pfam" id="PF21534">
    <property type="entry name" value="Rost"/>
    <property type="match status" value="1"/>
</dbReference>
<organism evidence="2 3">
    <name type="scientific">Acanthosepion pharaonis</name>
    <name type="common">Pharaoh cuttlefish</name>
    <name type="synonym">Sepia pharaonis</name>
    <dbReference type="NCBI Taxonomy" id="158019"/>
    <lineage>
        <taxon>Eukaryota</taxon>
        <taxon>Metazoa</taxon>
        <taxon>Spiralia</taxon>
        <taxon>Lophotrochozoa</taxon>
        <taxon>Mollusca</taxon>
        <taxon>Cephalopoda</taxon>
        <taxon>Coleoidea</taxon>
        <taxon>Decapodiformes</taxon>
        <taxon>Sepiida</taxon>
        <taxon>Sepiina</taxon>
        <taxon>Sepiidae</taxon>
        <taxon>Acanthosepion</taxon>
    </lineage>
</organism>
<dbReference type="PANTHER" id="PTHR12242">
    <property type="entry name" value="OS02G0130600 PROTEIN-RELATED"/>
    <property type="match status" value="1"/>
</dbReference>